<name>A0A8C7RMA1_ONCMY</name>
<dbReference type="PROSITE" id="PS00657">
    <property type="entry name" value="FORK_HEAD_1"/>
    <property type="match status" value="1"/>
</dbReference>
<dbReference type="PRINTS" id="PR00053">
    <property type="entry name" value="FORKHEAD"/>
</dbReference>
<dbReference type="Gene3D" id="1.10.10.10">
    <property type="entry name" value="Winged helix-like DNA-binding domain superfamily/Winged helix DNA-binding domain"/>
    <property type="match status" value="1"/>
</dbReference>
<evidence type="ECO:0000313" key="10">
    <source>
        <dbReference type="Proteomes" id="UP000694395"/>
    </source>
</evidence>
<dbReference type="Pfam" id="PF00250">
    <property type="entry name" value="Forkhead"/>
    <property type="match status" value="1"/>
</dbReference>
<dbReference type="GO" id="GO:0009653">
    <property type="term" value="P:anatomical structure morphogenesis"/>
    <property type="evidence" value="ECO:0007669"/>
    <property type="project" value="TreeGrafter"/>
</dbReference>
<dbReference type="PANTHER" id="PTHR11829:SF406">
    <property type="entry name" value="FORKHEAD BOX PROTEIN I2"/>
    <property type="match status" value="1"/>
</dbReference>
<feature type="compositionally biased region" description="Low complexity" evidence="7">
    <location>
        <begin position="291"/>
        <end position="309"/>
    </location>
</feature>
<evidence type="ECO:0000259" key="8">
    <source>
        <dbReference type="PROSITE" id="PS50039"/>
    </source>
</evidence>
<feature type="region of interest" description="Disordered" evidence="7">
    <location>
        <begin position="280"/>
        <end position="311"/>
    </location>
</feature>
<dbReference type="GeneID" id="118943897"/>
<accession>A0A8C7RMA1</accession>
<dbReference type="PROSITE" id="PS00658">
    <property type="entry name" value="FORK_HEAD_2"/>
    <property type="match status" value="1"/>
</dbReference>
<proteinExistence type="predicted"/>
<dbReference type="GO" id="GO:0000978">
    <property type="term" value="F:RNA polymerase II cis-regulatory region sequence-specific DNA binding"/>
    <property type="evidence" value="ECO:0007669"/>
    <property type="project" value="TreeGrafter"/>
</dbReference>
<dbReference type="GO" id="GO:0030154">
    <property type="term" value="P:cell differentiation"/>
    <property type="evidence" value="ECO:0007669"/>
    <property type="project" value="UniProtKB-ARBA"/>
</dbReference>
<dbReference type="OrthoDB" id="5954824at2759"/>
<dbReference type="SMART" id="SM00339">
    <property type="entry name" value="FH"/>
    <property type="match status" value="1"/>
</dbReference>
<comment type="subcellular location">
    <subcellularLocation>
        <location evidence="1 6">Nucleus</location>
    </subcellularLocation>
</comment>
<dbReference type="GeneTree" id="ENSGT00940000164576"/>
<evidence type="ECO:0000256" key="5">
    <source>
        <dbReference type="ARBA" id="ARBA00023242"/>
    </source>
</evidence>
<dbReference type="InterPro" id="IPR050211">
    <property type="entry name" value="FOX_domain-containing"/>
</dbReference>
<dbReference type="AlphaFoldDB" id="A0A8C7RMA1"/>
<keyword evidence="5 6" id="KW-0539">Nucleus</keyword>
<dbReference type="InterPro" id="IPR030456">
    <property type="entry name" value="TF_fork_head_CS_2"/>
</dbReference>
<feature type="region of interest" description="Disordered" evidence="7">
    <location>
        <begin position="60"/>
        <end position="81"/>
    </location>
</feature>
<dbReference type="RefSeq" id="XP_036816632.1">
    <property type="nucleotide sequence ID" value="XM_036960737.1"/>
</dbReference>
<keyword evidence="10" id="KW-1185">Reference proteome</keyword>
<reference evidence="9" key="2">
    <citation type="submission" date="2025-08" db="UniProtKB">
        <authorList>
            <consortium name="Ensembl"/>
        </authorList>
    </citation>
    <scope>IDENTIFICATION</scope>
</reference>
<dbReference type="GO" id="GO:0005634">
    <property type="term" value="C:nucleus"/>
    <property type="evidence" value="ECO:0007669"/>
    <property type="project" value="UniProtKB-SubCell"/>
</dbReference>
<dbReference type="SUPFAM" id="SSF46785">
    <property type="entry name" value="Winged helix' DNA-binding domain"/>
    <property type="match status" value="1"/>
</dbReference>
<dbReference type="InterPro" id="IPR018122">
    <property type="entry name" value="TF_fork_head_CS_1"/>
</dbReference>
<dbReference type="Ensembl" id="ENSOMYT00000059075.2">
    <property type="protein sequence ID" value="ENSOMYP00000054267.2"/>
    <property type="gene ID" value="ENSOMYG00000024914.2"/>
</dbReference>
<evidence type="ECO:0000313" key="9">
    <source>
        <dbReference type="Ensembl" id="ENSOMYP00000054267.2"/>
    </source>
</evidence>
<reference evidence="9" key="1">
    <citation type="submission" date="2020-07" db="EMBL/GenBank/DDBJ databases">
        <title>A long reads based de novo assembly of the rainbow trout Arlee double haploid line genome.</title>
        <authorList>
            <person name="Gao G."/>
            <person name="Palti Y."/>
        </authorList>
    </citation>
    <scope>NUCLEOTIDE SEQUENCE [LARGE SCALE GENOMIC DNA]</scope>
</reference>
<protein>
    <submittedName>
        <fullName evidence="9">Forkhead box i1</fullName>
    </submittedName>
</protein>
<evidence type="ECO:0000256" key="4">
    <source>
        <dbReference type="ARBA" id="ARBA00023163"/>
    </source>
</evidence>
<evidence type="ECO:0000256" key="3">
    <source>
        <dbReference type="ARBA" id="ARBA00023125"/>
    </source>
</evidence>
<dbReference type="GO" id="GO:0009888">
    <property type="term" value="P:tissue development"/>
    <property type="evidence" value="ECO:0007669"/>
    <property type="project" value="UniProtKB-ARBA"/>
</dbReference>
<feature type="DNA-binding region" description="Fork-head" evidence="6">
    <location>
        <begin position="153"/>
        <end position="247"/>
    </location>
</feature>
<dbReference type="InterPro" id="IPR001766">
    <property type="entry name" value="Fork_head_dom"/>
</dbReference>
<dbReference type="KEGG" id="omy:118943897"/>
<dbReference type="InterPro" id="IPR036390">
    <property type="entry name" value="WH_DNA-bd_sf"/>
</dbReference>
<evidence type="ECO:0000256" key="1">
    <source>
        <dbReference type="ARBA" id="ARBA00004123"/>
    </source>
</evidence>
<evidence type="ECO:0000256" key="7">
    <source>
        <dbReference type="SAM" id="MobiDB-lite"/>
    </source>
</evidence>
<keyword evidence="4" id="KW-0804">Transcription</keyword>
<dbReference type="PROSITE" id="PS50039">
    <property type="entry name" value="FORK_HEAD_3"/>
    <property type="match status" value="1"/>
</dbReference>
<keyword evidence="3 6" id="KW-0238">DNA-binding</keyword>
<sequence>MLLMIEEDTRIRTQIERIMNAFGQQPSNAQTSPIQHHSAQELLDMAVYCDNFGSMYQHQQNIHHGHHPQRPPAHPPSYGLGEYTSPTTNPYLWLNGPSIDSAPYLTGLNGTSYIQSGYGANQRQFLPPPTGFGGADLGWLSISSQQELFKMVRPPYSYSALIAMAIQGAGDKRLTLSHIYQYVAENFPFYKKSKAGWQNSIRHNLSLNDCFKKVARDDDDPGKGNYWTLDPNCEKMFDNGNFRRKRKRRADLNGGDTNNTVLPVKSEDTAALKLSDTASIMSSSPLSLQNSPGSSEPKSSPSPSVEHSPCYNNFVSTMNTMLAGSNNGSTREGGRGDFGSGGHVMGDLSPHQTRENMSGLGSYSPSQITPLNTDTTHLSTANRMNYYTSAQNNHSGGLGLTNSLPNHFSVNHLIYSREGTEV</sequence>
<dbReference type="PANTHER" id="PTHR11829">
    <property type="entry name" value="FORKHEAD BOX PROTEIN"/>
    <property type="match status" value="1"/>
</dbReference>
<reference evidence="9" key="3">
    <citation type="submission" date="2025-09" db="UniProtKB">
        <authorList>
            <consortium name="Ensembl"/>
        </authorList>
    </citation>
    <scope>IDENTIFICATION</scope>
</reference>
<dbReference type="GO" id="GO:0000981">
    <property type="term" value="F:DNA-binding transcription factor activity, RNA polymerase II-specific"/>
    <property type="evidence" value="ECO:0007669"/>
    <property type="project" value="TreeGrafter"/>
</dbReference>
<feature type="compositionally biased region" description="Polar residues" evidence="7">
    <location>
        <begin position="280"/>
        <end position="290"/>
    </location>
</feature>
<dbReference type="InterPro" id="IPR036388">
    <property type="entry name" value="WH-like_DNA-bd_sf"/>
</dbReference>
<dbReference type="FunFam" id="1.10.10.10:FF:000016">
    <property type="entry name" value="Forkhead box protein I1"/>
    <property type="match status" value="1"/>
</dbReference>
<keyword evidence="2" id="KW-0805">Transcription regulation</keyword>
<feature type="domain" description="Fork-head" evidence="8">
    <location>
        <begin position="153"/>
        <end position="247"/>
    </location>
</feature>
<evidence type="ECO:0000256" key="6">
    <source>
        <dbReference type="PROSITE-ProRule" id="PRU00089"/>
    </source>
</evidence>
<dbReference type="Proteomes" id="UP000694395">
    <property type="component" value="Chromosome 23"/>
</dbReference>
<organism evidence="9 10">
    <name type="scientific">Oncorhynchus mykiss</name>
    <name type="common">Rainbow trout</name>
    <name type="synonym">Salmo gairdneri</name>
    <dbReference type="NCBI Taxonomy" id="8022"/>
    <lineage>
        <taxon>Eukaryota</taxon>
        <taxon>Metazoa</taxon>
        <taxon>Chordata</taxon>
        <taxon>Craniata</taxon>
        <taxon>Vertebrata</taxon>
        <taxon>Euteleostomi</taxon>
        <taxon>Actinopterygii</taxon>
        <taxon>Neopterygii</taxon>
        <taxon>Teleostei</taxon>
        <taxon>Protacanthopterygii</taxon>
        <taxon>Salmoniformes</taxon>
        <taxon>Salmonidae</taxon>
        <taxon>Salmoninae</taxon>
        <taxon>Oncorhynchus</taxon>
    </lineage>
</organism>
<evidence type="ECO:0000256" key="2">
    <source>
        <dbReference type="ARBA" id="ARBA00023015"/>
    </source>
</evidence>